<evidence type="ECO:0000259" key="8">
    <source>
        <dbReference type="Pfam" id="PF04239"/>
    </source>
</evidence>
<keyword evidence="4 7" id="KW-0812">Transmembrane</keyword>
<name>A0ABX3P0N2_9BACT</name>
<comment type="subcellular location">
    <subcellularLocation>
        <location evidence="1">Cell membrane</location>
        <topology evidence="1">Multi-pass membrane protein</topology>
    </subcellularLocation>
</comment>
<comment type="caution">
    <text evidence="9">The sequence shown here is derived from an EMBL/GenBank/DDBJ whole genome shotgun (WGS) entry which is preliminary data.</text>
</comment>
<keyword evidence="10" id="KW-1185">Reference proteome</keyword>
<evidence type="ECO:0000313" key="9">
    <source>
        <dbReference type="EMBL" id="OQP50054.1"/>
    </source>
</evidence>
<dbReference type="PANTHER" id="PTHR34582">
    <property type="entry name" value="UPF0702 TRANSMEMBRANE PROTEIN YCAP"/>
    <property type="match status" value="1"/>
</dbReference>
<reference evidence="9 10" key="1">
    <citation type="submission" date="2016-04" db="EMBL/GenBank/DDBJ databases">
        <authorList>
            <person name="Chen L."/>
            <person name="Zhuang W."/>
            <person name="Wang G."/>
        </authorList>
    </citation>
    <scope>NUCLEOTIDE SEQUENCE [LARGE SCALE GENOMIC DNA]</scope>
    <source>
        <strain evidence="10">GR20</strain>
    </source>
</reference>
<evidence type="ECO:0000256" key="2">
    <source>
        <dbReference type="ARBA" id="ARBA00006448"/>
    </source>
</evidence>
<evidence type="ECO:0000256" key="4">
    <source>
        <dbReference type="ARBA" id="ARBA00022692"/>
    </source>
</evidence>
<evidence type="ECO:0000256" key="7">
    <source>
        <dbReference type="SAM" id="Phobius"/>
    </source>
</evidence>
<dbReference type="RefSeq" id="WP_014219370.1">
    <property type="nucleotide sequence ID" value="NZ_LWBO01000007.1"/>
</dbReference>
<evidence type="ECO:0000256" key="6">
    <source>
        <dbReference type="ARBA" id="ARBA00023136"/>
    </source>
</evidence>
<accession>A0ABX3P0N2</accession>
<dbReference type="PANTHER" id="PTHR34582:SF6">
    <property type="entry name" value="UPF0702 TRANSMEMBRANE PROTEIN YCAP"/>
    <property type="match status" value="1"/>
</dbReference>
<evidence type="ECO:0000313" key="10">
    <source>
        <dbReference type="Proteomes" id="UP000192277"/>
    </source>
</evidence>
<protein>
    <recommendedName>
        <fullName evidence="8">YetF C-terminal domain-containing protein</fullName>
    </recommendedName>
</protein>
<dbReference type="Pfam" id="PF04239">
    <property type="entry name" value="DUF421"/>
    <property type="match status" value="1"/>
</dbReference>
<proteinExistence type="inferred from homology"/>
<feature type="transmembrane region" description="Helical" evidence="7">
    <location>
        <begin position="71"/>
        <end position="91"/>
    </location>
</feature>
<feature type="transmembrane region" description="Helical" evidence="7">
    <location>
        <begin position="20"/>
        <end position="36"/>
    </location>
</feature>
<dbReference type="Proteomes" id="UP000192277">
    <property type="component" value="Unassembled WGS sequence"/>
</dbReference>
<keyword evidence="6 7" id="KW-0472">Membrane</keyword>
<dbReference type="Gene3D" id="3.30.240.20">
    <property type="entry name" value="bsu07140 like domains"/>
    <property type="match status" value="1"/>
</dbReference>
<sequence>MDWVLQLFGQGKDLTALQMSMRGIVVFVLALALIRISGRRSFGLHTPLDNIITILLGAVLSRTVVGASPFVPVIICCLVIVLIHRLLGALVSRNERLGNFIEGKKMLLFKDGHFIDDNMKRAQVCKENIMQGIRESALTDDLSKIERVYMERNGVISVIKKQ</sequence>
<feature type="transmembrane region" description="Helical" evidence="7">
    <location>
        <begin position="48"/>
        <end position="65"/>
    </location>
</feature>
<dbReference type="InterPro" id="IPR023090">
    <property type="entry name" value="UPF0702_alpha/beta_dom_sf"/>
</dbReference>
<dbReference type="EMBL" id="LWBO01000007">
    <property type="protein sequence ID" value="OQP50054.1"/>
    <property type="molecule type" value="Genomic_DNA"/>
</dbReference>
<feature type="domain" description="YetF C-terminal" evidence="8">
    <location>
        <begin position="93"/>
        <end position="162"/>
    </location>
</feature>
<gene>
    <name evidence="9" type="ORF">A4D02_26820</name>
</gene>
<evidence type="ECO:0000256" key="1">
    <source>
        <dbReference type="ARBA" id="ARBA00004651"/>
    </source>
</evidence>
<dbReference type="InterPro" id="IPR007353">
    <property type="entry name" value="DUF421"/>
</dbReference>
<comment type="similarity">
    <text evidence="2">Belongs to the UPF0702 family.</text>
</comment>
<evidence type="ECO:0000256" key="3">
    <source>
        <dbReference type="ARBA" id="ARBA00022475"/>
    </source>
</evidence>
<keyword evidence="3" id="KW-1003">Cell membrane</keyword>
<keyword evidence="5 7" id="KW-1133">Transmembrane helix</keyword>
<evidence type="ECO:0000256" key="5">
    <source>
        <dbReference type="ARBA" id="ARBA00022989"/>
    </source>
</evidence>
<organism evidence="9 10">
    <name type="scientific">Niastella koreensis</name>
    <dbReference type="NCBI Taxonomy" id="354356"/>
    <lineage>
        <taxon>Bacteria</taxon>
        <taxon>Pseudomonadati</taxon>
        <taxon>Bacteroidota</taxon>
        <taxon>Chitinophagia</taxon>
        <taxon>Chitinophagales</taxon>
        <taxon>Chitinophagaceae</taxon>
        <taxon>Niastella</taxon>
    </lineage>
</organism>